<evidence type="ECO:0000313" key="8">
    <source>
        <dbReference type="EMBL" id="NYF40042.1"/>
    </source>
</evidence>
<dbReference type="SUPFAM" id="SSF53756">
    <property type="entry name" value="UDP-Glycosyltransferase/glycogen phosphorylase"/>
    <property type="match status" value="1"/>
</dbReference>
<dbReference type="PANTHER" id="PTHR37316">
    <property type="entry name" value="TEICHOIC ACID GLYCEROL-PHOSPHATE PRIMASE"/>
    <property type="match status" value="1"/>
</dbReference>
<dbReference type="Pfam" id="PF00535">
    <property type="entry name" value="Glycos_transf_2"/>
    <property type="match status" value="1"/>
</dbReference>
<sequence>MALVSVIVPIYDVEPYLEACLASVAAQTWSDIEVVMVDDGSPDSSAEIAAAFAARDGRFRLVRQENGGLGAARNTGVRHASGEFLAFLDSDDLLPPTAIETMACALLESGSDLATGNVLRFSGHGVRQSPMHRAIFTRSARRTHVTRDDILLKDRLVTNKLWRRAFWDRNDLRFPEGVLWEDIAVALPAHFLAEAVDVLSVPVYLWREREGESTSITQNRAHVKGVEDRFAAVRSVRDFLVRTGRARHLPAWDRMVLDSDLPNFLQVLDQADDDFRRRFSDLARAYLEEAGPKVLASVPAPRRVKWELVRQDRVDDLLRVLEWERTAKANTRVTGGGVRGYHLNCPVPLPGSVTRMRKELDLRQRVDELRRQDDRLVVDGRISPRHLRPRKRIQQHIAAWLVEEDTGRRVRLRVRRRRGPSLVDTGPRRRKDWCGFRLAIDTAELPAGSSWRVELRVLHRGLVRRATLGQPGPAARRPVLAEHDRGTAVWTEWTAADELRLRVDRPAARVTGHRVVDGRLWISGRCEDDLGAGPHLRLTRPQGGRDRRYPMIISDGGTFDAMIDLDGVLSERWPDLDPSSLEMSALNPGAEWRFDVVPQVGPARPLVVDDGVERGLHRRHGRDVVVSRSASGGLVLREQRPTFHVERVWWSERGHLELAGAPMRPIDGPAWLVVTSRGRFSERLFPIDGERVTVTPEASETLGGRLPLPSGAHGFTVRTAAGDMRVEFHQAEPLEHATGNRTFTFDTDLMAEAVLTVGGDLGAEGRPKQQRLLREEFYPARRAEPRRDAVLFDSHGGRQFSDSPRAIYEELRRRGADLEFLWSVRDGQVELPEGVTPVRRYGREHYEALARCRYVVTNVDLPGWFERRPDQVVLQTGRGTPLKRVGFDVERMPLARPDHHERLAWKVAQWSHLISPSPWCTPVLRRAFRFDGEILETGLPRNDVLRHGDAARIRARLGLPEGRRVVLHLPTWRDDKLYARGRYRLDLRLDLQRMYEELGGDHVLLIRRHPNVVDRVPRTGGDFVRDVSGYPDATELYLVADTLVTDYSAAMFDFAVTGRPMVFHVHDLEHYRDELRGFTFGFEADAPGPLARTTEEVTAAIRGAAEAEAKYAALYEEFRARFCPLDDGGAAARVVDRVFG</sequence>
<evidence type="ECO:0000256" key="2">
    <source>
        <dbReference type="ARBA" id="ARBA00010488"/>
    </source>
</evidence>
<gene>
    <name evidence="8" type="ORF">HDA43_002201</name>
</gene>
<dbReference type="InterPro" id="IPR043149">
    <property type="entry name" value="TagF_N"/>
</dbReference>
<feature type="domain" description="Glycosyltransferase 2-like" evidence="7">
    <location>
        <begin position="5"/>
        <end position="164"/>
    </location>
</feature>
<organism evidence="8 9">
    <name type="scientific">Streptosporangium sandarakinum</name>
    <dbReference type="NCBI Taxonomy" id="1260955"/>
    <lineage>
        <taxon>Bacteria</taxon>
        <taxon>Bacillati</taxon>
        <taxon>Actinomycetota</taxon>
        <taxon>Actinomycetes</taxon>
        <taxon>Streptosporangiales</taxon>
        <taxon>Streptosporangiaceae</taxon>
        <taxon>Streptosporangium</taxon>
    </lineage>
</organism>
<evidence type="ECO:0000313" key="9">
    <source>
        <dbReference type="Proteomes" id="UP000576393"/>
    </source>
</evidence>
<dbReference type="Pfam" id="PF04464">
    <property type="entry name" value="Glyphos_transf"/>
    <property type="match status" value="1"/>
</dbReference>
<dbReference type="Gene3D" id="3.40.50.11820">
    <property type="match status" value="1"/>
</dbReference>
<dbReference type="InterPro" id="IPR043148">
    <property type="entry name" value="TagF_C"/>
</dbReference>
<dbReference type="InterPro" id="IPR029044">
    <property type="entry name" value="Nucleotide-diphossugar_trans"/>
</dbReference>
<evidence type="ECO:0000256" key="6">
    <source>
        <dbReference type="ARBA" id="ARBA00023136"/>
    </source>
</evidence>
<evidence type="ECO:0000256" key="3">
    <source>
        <dbReference type="ARBA" id="ARBA00022475"/>
    </source>
</evidence>
<dbReference type="Proteomes" id="UP000576393">
    <property type="component" value="Unassembled WGS sequence"/>
</dbReference>
<comment type="caution">
    <text evidence="8">The sequence shown here is derived from an EMBL/GenBank/DDBJ whole genome shotgun (WGS) entry which is preliminary data.</text>
</comment>
<dbReference type="PANTHER" id="PTHR37316:SF3">
    <property type="entry name" value="TEICHOIC ACID GLYCEROL-PHOSPHATE TRANSFERASE"/>
    <property type="match status" value="1"/>
</dbReference>
<dbReference type="InterPro" id="IPR001173">
    <property type="entry name" value="Glyco_trans_2-like"/>
</dbReference>
<dbReference type="InterPro" id="IPR007554">
    <property type="entry name" value="Glycerophosphate_synth"/>
</dbReference>
<keyword evidence="5" id="KW-0777">Teichoic acid biosynthesis</keyword>
<protein>
    <submittedName>
        <fullName evidence="8">CDP-glycerol glycerophosphotransferase</fullName>
        <ecNumber evidence="8">2.7.8.12</ecNumber>
    </submittedName>
</protein>
<evidence type="ECO:0000259" key="7">
    <source>
        <dbReference type="Pfam" id="PF00535"/>
    </source>
</evidence>
<dbReference type="EC" id="2.7.8.12" evidence="8"/>
<reference evidence="8 9" key="1">
    <citation type="submission" date="2020-07" db="EMBL/GenBank/DDBJ databases">
        <title>Sequencing the genomes of 1000 actinobacteria strains.</title>
        <authorList>
            <person name="Klenk H.-P."/>
        </authorList>
    </citation>
    <scope>NUCLEOTIDE SEQUENCE [LARGE SCALE GENOMIC DNA]</scope>
    <source>
        <strain evidence="8 9">DSM 45763</strain>
    </source>
</reference>
<dbReference type="InterPro" id="IPR051612">
    <property type="entry name" value="Teichoic_Acid_Biosynth"/>
</dbReference>
<evidence type="ECO:0000256" key="5">
    <source>
        <dbReference type="ARBA" id="ARBA00022944"/>
    </source>
</evidence>
<dbReference type="RefSeq" id="WP_179819600.1">
    <property type="nucleotide sequence ID" value="NZ_JACCCO010000001.1"/>
</dbReference>
<dbReference type="EMBL" id="JACCCO010000001">
    <property type="protein sequence ID" value="NYF40042.1"/>
    <property type="molecule type" value="Genomic_DNA"/>
</dbReference>
<dbReference type="Gene3D" id="3.90.550.10">
    <property type="entry name" value="Spore Coat Polysaccharide Biosynthesis Protein SpsA, Chain A"/>
    <property type="match status" value="1"/>
</dbReference>
<keyword evidence="9" id="KW-1185">Reference proteome</keyword>
<dbReference type="Gene3D" id="3.40.50.12580">
    <property type="match status" value="1"/>
</dbReference>
<dbReference type="AlphaFoldDB" id="A0A852US68"/>
<comment type="subcellular location">
    <subcellularLocation>
        <location evidence="1">Cell membrane</location>
        <topology evidence="1">Peripheral membrane protein</topology>
    </subcellularLocation>
</comment>
<keyword evidence="6" id="KW-0472">Membrane</keyword>
<comment type="similarity">
    <text evidence="2">Belongs to the CDP-glycerol glycerophosphotransferase family.</text>
</comment>
<keyword evidence="4 8" id="KW-0808">Transferase</keyword>
<accession>A0A852US68</accession>
<dbReference type="CDD" id="cd00761">
    <property type="entry name" value="Glyco_tranf_GTA_type"/>
    <property type="match status" value="1"/>
</dbReference>
<dbReference type="GO" id="GO:0047355">
    <property type="term" value="F:CDP-glycerol glycerophosphotransferase activity"/>
    <property type="evidence" value="ECO:0007669"/>
    <property type="project" value="UniProtKB-EC"/>
</dbReference>
<dbReference type="GO" id="GO:0019350">
    <property type="term" value="P:teichoic acid biosynthetic process"/>
    <property type="evidence" value="ECO:0007669"/>
    <property type="project" value="UniProtKB-KW"/>
</dbReference>
<evidence type="ECO:0000256" key="1">
    <source>
        <dbReference type="ARBA" id="ARBA00004202"/>
    </source>
</evidence>
<dbReference type="GO" id="GO:0005886">
    <property type="term" value="C:plasma membrane"/>
    <property type="evidence" value="ECO:0007669"/>
    <property type="project" value="UniProtKB-SubCell"/>
</dbReference>
<keyword evidence="3" id="KW-1003">Cell membrane</keyword>
<name>A0A852US68_9ACTN</name>
<dbReference type="SUPFAM" id="SSF53448">
    <property type="entry name" value="Nucleotide-diphospho-sugar transferases"/>
    <property type="match status" value="1"/>
</dbReference>
<proteinExistence type="inferred from homology"/>
<evidence type="ECO:0000256" key="4">
    <source>
        <dbReference type="ARBA" id="ARBA00022679"/>
    </source>
</evidence>